<evidence type="ECO:0000313" key="4">
    <source>
        <dbReference type="Proteomes" id="UP000229974"/>
    </source>
</evidence>
<proteinExistence type="inferred from homology"/>
<dbReference type="InterPro" id="IPR011004">
    <property type="entry name" value="Trimer_LpxA-like_sf"/>
</dbReference>
<accession>A0A2J0Q547</accession>
<gene>
    <name evidence="3" type="ORF">B9Q30_02135</name>
</gene>
<dbReference type="InterPro" id="IPR051159">
    <property type="entry name" value="Hexapeptide_acetyltransf"/>
</dbReference>
<protein>
    <recommendedName>
        <fullName evidence="5">Acetyltransferase</fullName>
    </recommendedName>
</protein>
<dbReference type="Proteomes" id="UP000229974">
    <property type="component" value="Unassembled WGS sequence"/>
</dbReference>
<dbReference type="PANTHER" id="PTHR23416:SF23">
    <property type="entry name" value="ACETYLTRANSFERASE C18B11.09C-RELATED"/>
    <property type="match status" value="1"/>
</dbReference>
<dbReference type="CDD" id="cd04647">
    <property type="entry name" value="LbH_MAT_like"/>
    <property type="match status" value="1"/>
</dbReference>
<evidence type="ECO:0008006" key="5">
    <source>
        <dbReference type="Google" id="ProtNLM"/>
    </source>
</evidence>
<dbReference type="Gene3D" id="2.160.10.10">
    <property type="entry name" value="Hexapeptide repeat proteins"/>
    <property type="match status" value="1"/>
</dbReference>
<dbReference type="AlphaFoldDB" id="A0A2J0Q547"/>
<dbReference type="GO" id="GO:0005829">
    <property type="term" value="C:cytosol"/>
    <property type="evidence" value="ECO:0007669"/>
    <property type="project" value="TreeGrafter"/>
</dbReference>
<evidence type="ECO:0000313" key="3">
    <source>
        <dbReference type="EMBL" id="PJD89337.1"/>
    </source>
</evidence>
<dbReference type="GO" id="GO:0008374">
    <property type="term" value="F:O-acyltransferase activity"/>
    <property type="evidence" value="ECO:0007669"/>
    <property type="project" value="TreeGrafter"/>
</dbReference>
<comment type="similarity">
    <text evidence="1">Belongs to the transferase hexapeptide repeat family.</text>
</comment>
<name>A0A2J0Q547_9ENTR</name>
<comment type="caution">
    <text evidence="3">The sequence shown here is derived from an EMBL/GenBank/DDBJ whole genome shotgun (WGS) entry which is preliminary data.</text>
</comment>
<evidence type="ECO:0000256" key="2">
    <source>
        <dbReference type="ARBA" id="ARBA00022679"/>
    </source>
</evidence>
<dbReference type="PANTHER" id="PTHR23416">
    <property type="entry name" value="SIALIC ACID SYNTHASE-RELATED"/>
    <property type="match status" value="1"/>
</dbReference>
<evidence type="ECO:0000256" key="1">
    <source>
        <dbReference type="ARBA" id="ARBA00007274"/>
    </source>
</evidence>
<organism evidence="3 4">
    <name type="scientific">Enterobacter hormaechei</name>
    <dbReference type="NCBI Taxonomy" id="158836"/>
    <lineage>
        <taxon>Bacteria</taxon>
        <taxon>Pseudomonadati</taxon>
        <taxon>Pseudomonadota</taxon>
        <taxon>Gammaproteobacteria</taxon>
        <taxon>Enterobacterales</taxon>
        <taxon>Enterobacteriaceae</taxon>
        <taxon>Enterobacter</taxon>
        <taxon>Enterobacter cloacae complex</taxon>
    </lineage>
</organism>
<reference evidence="3 4" key="1">
    <citation type="journal article" date="2017" name="J. Antimicrob. Chemother.">
        <title>Characterization of the population structure, drug resistance mechanisms and plasmids of the community-associated Enterobacter cloacae complex in China.</title>
        <authorList>
            <person name="Zhou K."/>
            <person name="Yu W."/>
            <person name="Cao X."/>
            <person name="Shen P."/>
            <person name="Lu H."/>
            <person name="Luo Q."/>
            <person name="Rossen J.W.A."/>
            <person name="Xiao Y."/>
        </authorList>
    </citation>
    <scope>NUCLEOTIDE SEQUENCE [LARGE SCALE GENOMIC DNA]</scope>
    <source>
        <strain evidence="3 4">ECC904</strain>
    </source>
</reference>
<dbReference type="SUPFAM" id="SSF51161">
    <property type="entry name" value="Trimeric LpxA-like enzymes"/>
    <property type="match status" value="1"/>
</dbReference>
<dbReference type="OrthoDB" id="9815592at2"/>
<dbReference type="RefSeq" id="WP_047716328.1">
    <property type="nucleotide sequence ID" value="NZ_FKFR01000027.1"/>
</dbReference>
<dbReference type="EMBL" id="NEEW01000001">
    <property type="protein sequence ID" value="PJD89337.1"/>
    <property type="molecule type" value="Genomic_DNA"/>
</dbReference>
<keyword evidence="2" id="KW-0808">Transferase</keyword>
<sequence length="180" mass="20400">MSKIVKSLMYIYVGLWNHILCYFPSYKFRWFILRFLYCANIDRGVNIHMGVKFFSPWKLKVKAGTNIQWGSFLDCRGGLEIGSNVDITLGVKVLTQYHNIHDENYSTISKAVIISDDSIVGSFSLLLPGCKIEKFGVLGAGSVLTKTVYENTLFAGNPAKFIKNRGINQIVNVSYKRTFH</sequence>